<feature type="transmembrane region" description="Helical" evidence="11">
    <location>
        <begin position="617"/>
        <end position="638"/>
    </location>
</feature>
<proteinExistence type="inferred from homology"/>
<dbReference type="OMA" id="WQQEGFN"/>
<reference evidence="14 15" key="1">
    <citation type="journal article" date="2011" name="Proc. Natl. Acad. Sci. U.S.A.">
        <title>Evolutionary erosion of yeast sex chromosomes by mating-type switching accidents.</title>
        <authorList>
            <person name="Gordon J.L."/>
            <person name="Armisen D."/>
            <person name="Proux-Wera E."/>
            <person name="Oheigeartaigh S.S."/>
            <person name="Byrne K.P."/>
            <person name="Wolfe K.H."/>
        </authorList>
    </citation>
    <scope>NUCLEOTIDE SEQUENCE [LARGE SCALE GENOMIC DNA]</scope>
    <source>
        <strain evidence="15">ATCC MYA-139 / BCRC 22969 / CBS 8797 / CCRC 22969 / KCTC 17520 / NBRC 10181 / NCYC 3082</strain>
    </source>
</reference>
<evidence type="ECO:0000256" key="3">
    <source>
        <dbReference type="ARBA" id="ARBA00018691"/>
    </source>
</evidence>
<dbReference type="RefSeq" id="XP_022463453.1">
    <property type="nucleotide sequence ID" value="XM_022606793.1"/>
</dbReference>
<dbReference type="GO" id="GO:0006891">
    <property type="term" value="P:intra-Golgi vesicle-mediated transport"/>
    <property type="evidence" value="ECO:0007669"/>
    <property type="project" value="InterPro"/>
</dbReference>
<feature type="coiled-coil region" evidence="10">
    <location>
        <begin position="62"/>
        <end position="89"/>
    </location>
</feature>
<dbReference type="STRING" id="1071383.J7RW49"/>
<dbReference type="PANTHER" id="PTHR14043">
    <property type="entry name" value="CCAAT DISPLACEMENT PROTEIN-RELATED"/>
    <property type="match status" value="1"/>
</dbReference>
<dbReference type="GO" id="GO:0000139">
    <property type="term" value="C:Golgi membrane"/>
    <property type="evidence" value="ECO:0007669"/>
    <property type="project" value="UniProtKB-SubCell"/>
</dbReference>
<dbReference type="KEGG" id="kng:KNAG_0C00940"/>
<dbReference type="Pfam" id="PF08172">
    <property type="entry name" value="CASP_C"/>
    <property type="match status" value="1"/>
</dbReference>
<dbReference type="InterPro" id="IPR012955">
    <property type="entry name" value="CASP_C"/>
</dbReference>
<evidence type="ECO:0000313" key="15">
    <source>
        <dbReference type="Proteomes" id="UP000006310"/>
    </source>
</evidence>
<evidence type="ECO:0000256" key="4">
    <source>
        <dbReference type="ARBA" id="ARBA00022448"/>
    </source>
</evidence>
<gene>
    <name evidence="14" type="primary">KNAG0C00940</name>
    <name evidence="14" type="ordered locus">KNAG_0C00940</name>
</gene>
<evidence type="ECO:0000259" key="12">
    <source>
        <dbReference type="Pfam" id="PF08172"/>
    </source>
</evidence>
<dbReference type="OrthoDB" id="10257567at2759"/>
<sequence>MDTSGYEHALEVWSAADLATLQKNLDSDILEVKNKESLSLESRKSLAAETKKFKKLDSDEKLANVNKIIKQYQHEIDNLTQRSKFSEQTLLDIYTKLSETPDPKPLLQHSIEKLRKLREYKGLEEKVTDLEGRIAKYADYETLKKRLLELEQNSAVTLAKRLAAKEQELTSIWKEKERNWKEKEVDINKQIELLQENNKALEAKISRQVDIGGETAGDSTETGGTADGKSSAEFNLLAQELESAQSRIMILEQRNEELSGSLAKATSAAEKESEVHTQKLKISHLEGENALLSASLERESNVSKNDKTELQNKIKSLQSETESYKGELETVKRKLSNYSDYNQLKNELSALKKIEFGADSESENEHEDGEANESIKVDNTFITANKKLQASLVELRVDNNSKKEENEKLKKEAQRLKSQVERLESLNTQLEADLEKVDDVDQKFNDTASVMSTVTRKMNNRSGRRGKLSPTSSIVGLPEEDESFYSEGSNTILPIVTKQRDRFRARNTDLEKQVRQGTLEKNRFTAEITKLKEDNVKLYERIRYLSSYSGDSVKDTMSFTDIDAENQYSNSYDESLHPLAYFKKKQMSYYKKNRLSVFEKIFVAFANVVLQNKTSRMLFMFYCVGLHGLVFIMSMYVININGYLTPDVGTLKTASASKGGAKIIV</sequence>
<keyword evidence="8 10" id="KW-0175">Coiled coil</keyword>
<keyword evidence="9 11" id="KW-0472">Membrane</keyword>
<comment type="similarity">
    <text evidence="2">Belongs to the CASP family.</text>
</comment>
<evidence type="ECO:0000256" key="8">
    <source>
        <dbReference type="ARBA" id="ARBA00023054"/>
    </source>
</evidence>
<keyword evidence="15" id="KW-1185">Reference proteome</keyword>
<dbReference type="GeneID" id="34524887"/>
<protein>
    <recommendedName>
        <fullName evidence="3">Protein CASP</fullName>
    </recommendedName>
</protein>
<evidence type="ECO:0000256" key="9">
    <source>
        <dbReference type="ARBA" id="ARBA00023136"/>
    </source>
</evidence>
<keyword evidence="5 11" id="KW-0812">Transmembrane</keyword>
<dbReference type="PANTHER" id="PTHR14043:SF2">
    <property type="entry name" value="HOMEOBOX PROTEIN CUT"/>
    <property type="match status" value="1"/>
</dbReference>
<reference evidence="15" key="2">
    <citation type="submission" date="2012-08" db="EMBL/GenBank/DDBJ databases">
        <title>Genome sequence of Kazachstania naganishii.</title>
        <authorList>
            <person name="Gordon J.L."/>
            <person name="Armisen D."/>
            <person name="Proux-Wera E."/>
            <person name="OhEigeartaigh S.S."/>
            <person name="Byrne K.P."/>
            <person name="Wolfe K.H."/>
        </authorList>
    </citation>
    <scope>NUCLEOTIDE SEQUENCE [LARGE SCALE GENOMIC DNA]</scope>
    <source>
        <strain evidence="15">ATCC MYA-139 / BCRC 22969 / CBS 8797 / CCRC 22969 / KCTC 17520 / NBRC 10181 / NCYC 3082</strain>
    </source>
</reference>
<keyword evidence="6 11" id="KW-1133">Transmembrane helix</keyword>
<dbReference type="Proteomes" id="UP000006310">
    <property type="component" value="Chromosome 3"/>
</dbReference>
<evidence type="ECO:0000256" key="2">
    <source>
        <dbReference type="ARBA" id="ARBA00006415"/>
    </source>
</evidence>
<dbReference type="eggNOG" id="KOG0963">
    <property type="taxonomic scope" value="Eukaryota"/>
</dbReference>
<evidence type="ECO:0000256" key="6">
    <source>
        <dbReference type="ARBA" id="ARBA00022989"/>
    </source>
</evidence>
<evidence type="ECO:0000256" key="11">
    <source>
        <dbReference type="SAM" id="Phobius"/>
    </source>
</evidence>
<dbReference type="AlphaFoldDB" id="J7RW49"/>
<evidence type="ECO:0000256" key="1">
    <source>
        <dbReference type="ARBA" id="ARBA00004409"/>
    </source>
</evidence>
<dbReference type="HOGENOM" id="CLU_016758_0_0_1"/>
<feature type="domain" description="CASP C-terminal" evidence="12">
    <location>
        <begin position="407"/>
        <end position="640"/>
    </location>
</feature>
<keyword evidence="7" id="KW-0333">Golgi apparatus</keyword>
<evidence type="ECO:0000256" key="10">
    <source>
        <dbReference type="SAM" id="Coils"/>
    </source>
</evidence>
<dbReference type="GO" id="GO:0048211">
    <property type="term" value="P:Golgi vesicle docking"/>
    <property type="evidence" value="ECO:0007669"/>
    <property type="project" value="EnsemblFungi"/>
</dbReference>
<evidence type="ECO:0000313" key="14">
    <source>
        <dbReference type="EMBL" id="CCK69207.1"/>
    </source>
</evidence>
<feature type="coiled-coil region" evidence="10">
    <location>
        <begin position="385"/>
        <end position="443"/>
    </location>
</feature>
<dbReference type="EMBL" id="HE978316">
    <property type="protein sequence ID" value="CCK69207.1"/>
    <property type="molecule type" value="Genomic_DNA"/>
</dbReference>
<accession>J7RW49</accession>
<name>J7RW49_HUIN7</name>
<evidence type="ECO:0000256" key="5">
    <source>
        <dbReference type="ARBA" id="ARBA00022692"/>
    </source>
</evidence>
<feature type="coiled-coil region" evidence="10">
    <location>
        <begin position="293"/>
        <end position="334"/>
    </location>
</feature>
<evidence type="ECO:0000259" key="13">
    <source>
        <dbReference type="Pfam" id="PF25398"/>
    </source>
</evidence>
<feature type="coiled-coil region" evidence="10">
    <location>
        <begin position="184"/>
        <end position="261"/>
    </location>
</feature>
<comment type="subcellular location">
    <subcellularLocation>
        <location evidence="1">Golgi apparatus membrane</location>
        <topology evidence="1">Single-pass type IV membrane protein</topology>
    </subcellularLocation>
</comment>
<dbReference type="Pfam" id="PF25398">
    <property type="entry name" value="CUX1_N"/>
    <property type="match status" value="1"/>
</dbReference>
<evidence type="ECO:0000256" key="7">
    <source>
        <dbReference type="ARBA" id="ARBA00023034"/>
    </source>
</evidence>
<dbReference type="InterPro" id="IPR057476">
    <property type="entry name" value="Cux_N"/>
</dbReference>
<dbReference type="GO" id="GO:0000149">
    <property type="term" value="F:SNARE binding"/>
    <property type="evidence" value="ECO:0007669"/>
    <property type="project" value="EnsemblFungi"/>
</dbReference>
<feature type="domain" description="Cux N-terminal" evidence="13">
    <location>
        <begin position="4"/>
        <end position="113"/>
    </location>
</feature>
<organism evidence="14 15">
    <name type="scientific">Huiozyma naganishii (strain ATCC MYA-139 / BCRC 22969 / CBS 8797 / KCTC 17520 / NBRC 10181 / NCYC 3082 / Yp74L-3)</name>
    <name type="common">Yeast</name>
    <name type="synonym">Kazachstania naganishii</name>
    <dbReference type="NCBI Taxonomy" id="1071383"/>
    <lineage>
        <taxon>Eukaryota</taxon>
        <taxon>Fungi</taxon>
        <taxon>Dikarya</taxon>
        <taxon>Ascomycota</taxon>
        <taxon>Saccharomycotina</taxon>
        <taxon>Saccharomycetes</taxon>
        <taxon>Saccharomycetales</taxon>
        <taxon>Saccharomycetaceae</taxon>
        <taxon>Huiozyma</taxon>
    </lineage>
</organism>
<keyword evidence="4" id="KW-0813">Transport</keyword>